<organism evidence="1 2">
    <name type="scientific">Nonomuraea diastatica</name>
    <dbReference type="NCBI Taxonomy" id="1848329"/>
    <lineage>
        <taxon>Bacteria</taxon>
        <taxon>Bacillati</taxon>
        <taxon>Actinomycetota</taxon>
        <taxon>Actinomycetes</taxon>
        <taxon>Streptosporangiales</taxon>
        <taxon>Streptosporangiaceae</taxon>
        <taxon>Nonomuraea</taxon>
    </lineage>
</organism>
<dbReference type="Proteomes" id="UP000294543">
    <property type="component" value="Unassembled WGS sequence"/>
</dbReference>
<keyword evidence="2" id="KW-1185">Reference proteome</keyword>
<dbReference type="EMBL" id="SMKP01000310">
    <property type="protein sequence ID" value="TDD04393.1"/>
    <property type="molecule type" value="Genomic_DNA"/>
</dbReference>
<dbReference type="AlphaFoldDB" id="A0A4R4VMZ5"/>
<protein>
    <submittedName>
        <fullName evidence="1">DUF2255 family protein</fullName>
    </submittedName>
</protein>
<comment type="caution">
    <text evidence="1">The sequence shown here is derived from an EMBL/GenBank/DDBJ whole genome shotgun (WGS) entry which is preliminary data.</text>
</comment>
<dbReference type="OrthoDB" id="162563at2"/>
<evidence type="ECO:0000313" key="2">
    <source>
        <dbReference type="Proteomes" id="UP000294543"/>
    </source>
</evidence>
<gene>
    <name evidence="1" type="ORF">E1294_50185</name>
</gene>
<dbReference type="InterPro" id="IPR016888">
    <property type="entry name" value="UCP028498"/>
</dbReference>
<proteinExistence type="predicted"/>
<reference evidence="1 2" key="1">
    <citation type="submission" date="2019-03" db="EMBL/GenBank/DDBJ databases">
        <title>Draft genome sequences of novel Actinobacteria.</title>
        <authorList>
            <person name="Sahin N."/>
            <person name="Ay H."/>
            <person name="Saygin H."/>
        </authorList>
    </citation>
    <scope>NUCLEOTIDE SEQUENCE [LARGE SCALE GENOMIC DNA]</scope>
    <source>
        <strain evidence="1 2">KC712</strain>
    </source>
</reference>
<sequence>MDTWTAGELSMIGYAEELDLASRRDDGTLRQPVTIWVVCVDDDLYVRCMNGRSGAWYRGTQTSHQGHISAGGVEVNVTFADADPGDSAVHDRIDEVYRTKYRRYGNNIIGSVVSPAARAATIRLIPER</sequence>
<accession>A0A4R4VMZ5</accession>
<evidence type="ECO:0000313" key="1">
    <source>
        <dbReference type="EMBL" id="TDD04393.1"/>
    </source>
</evidence>
<name>A0A4R4VMZ5_9ACTN</name>
<dbReference type="Pfam" id="PF10012">
    <property type="entry name" value="DUF2255"/>
    <property type="match status" value="1"/>
</dbReference>